<evidence type="ECO:0000259" key="2">
    <source>
        <dbReference type="PROSITE" id="PS50930"/>
    </source>
</evidence>
<protein>
    <recommendedName>
        <fullName evidence="2">HTH LytTR-type domain-containing protein</fullName>
    </recommendedName>
</protein>
<comment type="caution">
    <text evidence="3">The sequence shown here is derived from an EMBL/GenBank/DDBJ whole genome shotgun (WGS) entry which is preliminary data.</text>
</comment>
<evidence type="ECO:0000313" key="4">
    <source>
        <dbReference type="Proteomes" id="UP000321189"/>
    </source>
</evidence>
<dbReference type="EMBL" id="BJUT01000011">
    <property type="protein sequence ID" value="GEK76164.1"/>
    <property type="molecule type" value="Genomic_DNA"/>
</dbReference>
<dbReference type="InterPro" id="IPR046947">
    <property type="entry name" value="LytR-like"/>
</dbReference>
<dbReference type="InterPro" id="IPR007492">
    <property type="entry name" value="LytTR_DNA-bd_dom"/>
</dbReference>
<dbReference type="PROSITE" id="PS50930">
    <property type="entry name" value="HTH_LYTTR"/>
    <property type="match status" value="1"/>
</dbReference>
<sequence>MDFFMITYFHALIRVSTSKFATFLTQQVQAHRHFDSQMQLPEQRLDQIDTSRFNVLFYELSNLNDPTQIVHLTELAKTMKVVVIARSAEFANFAFEVGAVDFLTVDATASRLEKCFDKLIHLCPLATQAERLFKAASENEQPIAAHIVVKDVGKVRLIDINDIVWINGAGNYVELHFNGNSAPVLHRETMKNIEQQLEPEGFIRIHRSTLVRKHAIKELMPTDSGDYKVKLKNNISLNLSRRYKNCLESIISPVA</sequence>
<keyword evidence="1" id="KW-0902">Two-component regulatory system</keyword>
<keyword evidence="4" id="KW-1185">Reference proteome</keyword>
<evidence type="ECO:0000256" key="1">
    <source>
        <dbReference type="ARBA" id="ARBA00023012"/>
    </source>
</evidence>
<accession>A0ABQ0UCF2</accession>
<proteinExistence type="predicted"/>
<reference evidence="3 4" key="1">
    <citation type="submission" date="2019-07" db="EMBL/GenBank/DDBJ databases">
        <title>Whole genome shotgun sequence of Pseudoalteromonas atlantica NBRC 103033.</title>
        <authorList>
            <person name="Hosoyama A."/>
            <person name="Uohara A."/>
            <person name="Ohji S."/>
            <person name="Ichikawa N."/>
        </authorList>
    </citation>
    <scope>NUCLEOTIDE SEQUENCE [LARGE SCALE GENOMIC DNA]</scope>
    <source>
        <strain evidence="3 4">NBRC 103033</strain>
    </source>
</reference>
<feature type="domain" description="HTH LytTR-type" evidence="2">
    <location>
        <begin position="147"/>
        <end position="253"/>
    </location>
</feature>
<organism evidence="3 4">
    <name type="scientific">Pseudoalteromonas atlantica</name>
    <name type="common">Alteromonas atlantica</name>
    <dbReference type="NCBI Taxonomy" id="288"/>
    <lineage>
        <taxon>Bacteria</taxon>
        <taxon>Pseudomonadati</taxon>
        <taxon>Pseudomonadota</taxon>
        <taxon>Gammaproteobacteria</taxon>
        <taxon>Alteromonadales</taxon>
        <taxon>Pseudoalteromonadaceae</taxon>
        <taxon>Pseudoalteromonas</taxon>
    </lineage>
</organism>
<dbReference type="Pfam" id="PF04397">
    <property type="entry name" value="LytTR"/>
    <property type="match status" value="1"/>
</dbReference>
<dbReference type="PANTHER" id="PTHR37299">
    <property type="entry name" value="TRANSCRIPTIONAL REGULATOR-RELATED"/>
    <property type="match status" value="1"/>
</dbReference>
<gene>
    <name evidence="3" type="ORF">PAT01_14680</name>
</gene>
<dbReference type="Gene3D" id="2.40.50.1020">
    <property type="entry name" value="LytTr DNA-binding domain"/>
    <property type="match status" value="1"/>
</dbReference>
<name>A0ABQ0UCF2_PSEAF</name>
<evidence type="ECO:0000313" key="3">
    <source>
        <dbReference type="EMBL" id="GEK76164.1"/>
    </source>
</evidence>
<dbReference type="Proteomes" id="UP000321189">
    <property type="component" value="Unassembled WGS sequence"/>
</dbReference>
<dbReference type="PANTHER" id="PTHR37299:SF1">
    <property type="entry name" value="STAGE 0 SPORULATION PROTEIN A HOMOLOG"/>
    <property type="match status" value="1"/>
</dbReference>
<dbReference type="SMART" id="SM00850">
    <property type="entry name" value="LytTR"/>
    <property type="match status" value="1"/>
</dbReference>